<keyword evidence="2" id="KW-0813">Transport</keyword>
<comment type="caution">
    <text evidence="8">The sequence shown here is derived from an EMBL/GenBank/DDBJ whole genome shotgun (WGS) entry which is preliminary data.</text>
</comment>
<feature type="transmembrane region" description="Helical" evidence="7">
    <location>
        <begin position="259"/>
        <end position="281"/>
    </location>
</feature>
<dbReference type="Gene3D" id="1.20.1740.10">
    <property type="entry name" value="Amino acid/polyamine transporter I"/>
    <property type="match status" value="1"/>
</dbReference>
<feature type="transmembrane region" description="Helical" evidence="7">
    <location>
        <begin position="94"/>
        <end position="112"/>
    </location>
</feature>
<proteinExistence type="predicted"/>
<feature type="transmembrane region" description="Helical" evidence="7">
    <location>
        <begin position="447"/>
        <end position="468"/>
    </location>
</feature>
<feature type="transmembrane region" description="Helical" evidence="7">
    <location>
        <begin position="372"/>
        <end position="401"/>
    </location>
</feature>
<evidence type="ECO:0000256" key="5">
    <source>
        <dbReference type="ARBA" id="ARBA00023136"/>
    </source>
</evidence>
<evidence type="ECO:0000256" key="3">
    <source>
        <dbReference type="ARBA" id="ARBA00022692"/>
    </source>
</evidence>
<dbReference type="GO" id="GO:0016020">
    <property type="term" value="C:membrane"/>
    <property type="evidence" value="ECO:0007669"/>
    <property type="project" value="UniProtKB-SubCell"/>
</dbReference>
<accession>A0AAN8ET36</accession>
<dbReference type="Pfam" id="PF13520">
    <property type="entry name" value="AA_permease_2"/>
    <property type="match status" value="2"/>
</dbReference>
<comment type="subcellular location">
    <subcellularLocation>
        <location evidence="1">Membrane</location>
        <topology evidence="1">Multi-pass membrane protein</topology>
    </subcellularLocation>
</comment>
<feature type="transmembrane region" description="Helical" evidence="7">
    <location>
        <begin position="422"/>
        <end position="441"/>
    </location>
</feature>
<feature type="transmembrane region" description="Helical" evidence="7">
    <location>
        <begin position="523"/>
        <end position="541"/>
    </location>
</feature>
<dbReference type="PANTHER" id="PTHR45649:SF29">
    <property type="entry name" value="AMINO ACID TRANSPORTER (EUROFUNG)"/>
    <property type="match status" value="1"/>
</dbReference>
<evidence type="ECO:0000256" key="7">
    <source>
        <dbReference type="SAM" id="Phobius"/>
    </source>
</evidence>
<sequence>MTDKHTTSVISAQRKSVSSEPVTSVLGPNEAPIHDREYSADEEVLAALGYKPEFKREFSLWTTFCVSFAVLGLLPSFASTLYYGMGYSGTPGMVWGWIVAMGFIQCVAMGMAELCSSMPTSGGLYYASAVLAPPGWGPLAAWLTGWSNWLAQVTGAPSVNYALSAMILAAASITNPSYVPQNYHVFLLTMLIMIIHGVISSMPTKWIAQFNSWGSTFNIVALVIVIILIPAANDRETRGLSRWNSSADVWGGFYEGTEFPSGVAVLMSFISVIWTMSGYVLNKRYADIPTRINLTTMHRYDAPFHLAEECSNANIAAPRAIVLTSGVGGIFGWFLQLVAAYVVVDIDEVLESDLGQPWAALLLQCLGRKTTLAALSLTIIAAFSMGQGCMVAASRVTFAYARDGCFPFSRFWARVNPHTKTPVNAVWFNVFIGCACVLLLFAGDIAIGAIFSIGAIGAFVAFTIPISIRTFFVGDRFRRGPWHLGRWSFVVGTLATVFTTLMVPVLCLPTVTGRDLTPDMMNWTVLVWGGPMFLAVVWWVVDARKWFRGPKVNIEHMMIGREGNVLEGKADGGSEDEGSGEGGMGGDGKLARLAQSG</sequence>
<evidence type="ECO:0000256" key="1">
    <source>
        <dbReference type="ARBA" id="ARBA00004141"/>
    </source>
</evidence>
<organism evidence="8 9">
    <name type="scientific">Knufia fluminis</name>
    <dbReference type="NCBI Taxonomy" id="191047"/>
    <lineage>
        <taxon>Eukaryota</taxon>
        <taxon>Fungi</taxon>
        <taxon>Dikarya</taxon>
        <taxon>Ascomycota</taxon>
        <taxon>Pezizomycotina</taxon>
        <taxon>Eurotiomycetes</taxon>
        <taxon>Chaetothyriomycetidae</taxon>
        <taxon>Chaetothyriales</taxon>
        <taxon>Trichomeriaceae</taxon>
        <taxon>Knufia</taxon>
    </lineage>
</organism>
<keyword evidence="4 7" id="KW-1133">Transmembrane helix</keyword>
<name>A0AAN8ET36_9EURO</name>
<keyword evidence="9" id="KW-1185">Reference proteome</keyword>
<feature type="transmembrane region" description="Helical" evidence="7">
    <location>
        <begin position="321"/>
        <end position="344"/>
    </location>
</feature>
<gene>
    <name evidence="8" type="primary">GPT1</name>
    <name evidence="8" type="ORF">OHC33_005609</name>
</gene>
<feature type="transmembrane region" description="Helical" evidence="7">
    <location>
        <begin position="124"/>
        <end position="143"/>
    </location>
</feature>
<feature type="transmembrane region" description="Helical" evidence="7">
    <location>
        <begin position="183"/>
        <end position="201"/>
    </location>
</feature>
<evidence type="ECO:0000256" key="4">
    <source>
        <dbReference type="ARBA" id="ARBA00022989"/>
    </source>
</evidence>
<evidence type="ECO:0000313" key="9">
    <source>
        <dbReference type="Proteomes" id="UP001316803"/>
    </source>
</evidence>
<feature type="compositionally biased region" description="Polar residues" evidence="6">
    <location>
        <begin position="7"/>
        <end position="22"/>
    </location>
</feature>
<feature type="transmembrane region" description="Helical" evidence="7">
    <location>
        <begin position="489"/>
        <end position="511"/>
    </location>
</feature>
<keyword evidence="5 7" id="KW-0472">Membrane</keyword>
<dbReference type="Proteomes" id="UP001316803">
    <property type="component" value="Unassembled WGS sequence"/>
</dbReference>
<evidence type="ECO:0000256" key="6">
    <source>
        <dbReference type="SAM" id="MobiDB-lite"/>
    </source>
</evidence>
<protein>
    <submittedName>
        <fullName evidence="8">GABA/polyamine transporter</fullName>
    </submittedName>
</protein>
<dbReference type="InterPro" id="IPR002293">
    <property type="entry name" value="AA/rel_permease1"/>
</dbReference>
<dbReference type="EMBL" id="JAKLMC020000012">
    <property type="protein sequence ID" value="KAK5953041.1"/>
    <property type="molecule type" value="Genomic_DNA"/>
</dbReference>
<dbReference type="PANTHER" id="PTHR45649">
    <property type="entry name" value="AMINO-ACID PERMEASE BAT1"/>
    <property type="match status" value="1"/>
</dbReference>
<keyword evidence="3 7" id="KW-0812">Transmembrane</keyword>
<evidence type="ECO:0000313" key="8">
    <source>
        <dbReference type="EMBL" id="KAK5953041.1"/>
    </source>
</evidence>
<feature type="region of interest" description="Disordered" evidence="6">
    <location>
        <begin position="1"/>
        <end position="24"/>
    </location>
</feature>
<reference evidence="8 9" key="1">
    <citation type="submission" date="2022-12" db="EMBL/GenBank/DDBJ databases">
        <title>Genomic features and morphological characterization of a novel Knufia sp. strain isolated from spacecraft assembly facility.</title>
        <authorList>
            <person name="Teixeira M."/>
            <person name="Chander A.M."/>
            <person name="Stajich J.E."/>
            <person name="Venkateswaran K."/>
        </authorList>
    </citation>
    <scope>NUCLEOTIDE SEQUENCE [LARGE SCALE GENOMIC DNA]</scope>
    <source>
        <strain evidence="8 9">FJI-L2-BK-P2</strain>
    </source>
</reference>
<feature type="transmembrane region" description="Helical" evidence="7">
    <location>
        <begin position="58"/>
        <end position="82"/>
    </location>
</feature>
<evidence type="ECO:0000256" key="2">
    <source>
        <dbReference type="ARBA" id="ARBA00022448"/>
    </source>
</evidence>
<dbReference type="GO" id="GO:0022857">
    <property type="term" value="F:transmembrane transporter activity"/>
    <property type="evidence" value="ECO:0007669"/>
    <property type="project" value="InterPro"/>
</dbReference>
<feature type="transmembrane region" description="Helical" evidence="7">
    <location>
        <begin position="213"/>
        <end position="232"/>
    </location>
</feature>
<feature type="region of interest" description="Disordered" evidence="6">
    <location>
        <begin position="568"/>
        <end position="597"/>
    </location>
</feature>
<dbReference type="PIRSF" id="PIRSF006060">
    <property type="entry name" value="AA_transporter"/>
    <property type="match status" value="1"/>
</dbReference>
<dbReference type="AlphaFoldDB" id="A0AAN8ET36"/>